<dbReference type="SUPFAM" id="SSF51735">
    <property type="entry name" value="NAD(P)-binding Rossmann-fold domains"/>
    <property type="match status" value="1"/>
</dbReference>
<dbReference type="GO" id="GO:0051903">
    <property type="term" value="F:S-(hydroxymethyl)glutathione dehydrogenase [NAD(P)+] activity"/>
    <property type="evidence" value="ECO:0007669"/>
    <property type="project" value="TreeGrafter"/>
</dbReference>
<evidence type="ECO:0000256" key="4">
    <source>
        <dbReference type="ARBA" id="ARBA00023002"/>
    </source>
</evidence>
<dbReference type="GO" id="GO:0008270">
    <property type="term" value="F:zinc ion binding"/>
    <property type="evidence" value="ECO:0007669"/>
    <property type="project" value="InterPro"/>
</dbReference>
<keyword evidence="9" id="KW-1185">Reference proteome</keyword>
<dbReference type="SMART" id="SM00829">
    <property type="entry name" value="PKS_ER"/>
    <property type="match status" value="1"/>
</dbReference>
<dbReference type="EMBL" id="FXZM01000004">
    <property type="protein sequence ID" value="SMY11373.1"/>
    <property type="molecule type" value="Genomic_DNA"/>
</dbReference>
<keyword evidence="5" id="KW-0520">NAD</keyword>
<dbReference type="GO" id="GO:0004022">
    <property type="term" value="F:alcohol dehydrogenase (NAD+) activity"/>
    <property type="evidence" value="ECO:0007669"/>
    <property type="project" value="UniProtKB-EC"/>
</dbReference>
<dbReference type="InterPro" id="IPR036291">
    <property type="entry name" value="NAD(P)-bd_dom_sf"/>
</dbReference>
<dbReference type="InterPro" id="IPR011032">
    <property type="entry name" value="GroES-like_sf"/>
</dbReference>
<evidence type="ECO:0000259" key="7">
    <source>
        <dbReference type="SMART" id="SM00829"/>
    </source>
</evidence>
<accession>A0A2H1L4Q1</accession>
<name>A0A2H1L4Q1_9MICO</name>
<keyword evidence="2 6" id="KW-0479">Metal-binding</keyword>
<dbReference type="InterPro" id="IPR020843">
    <property type="entry name" value="ER"/>
</dbReference>
<dbReference type="PANTHER" id="PTHR43880:SF12">
    <property type="entry name" value="ALCOHOL DEHYDROGENASE CLASS-3"/>
    <property type="match status" value="1"/>
</dbReference>
<organism evidence="8 9">
    <name type="scientific">Brevibacterium jeotgali</name>
    <dbReference type="NCBI Taxonomy" id="1262550"/>
    <lineage>
        <taxon>Bacteria</taxon>
        <taxon>Bacillati</taxon>
        <taxon>Actinomycetota</taxon>
        <taxon>Actinomycetes</taxon>
        <taxon>Micrococcales</taxon>
        <taxon>Brevibacteriaceae</taxon>
        <taxon>Brevibacterium</taxon>
    </lineage>
</organism>
<comment type="similarity">
    <text evidence="1 6">Belongs to the zinc-containing alcohol dehydrogenase family.</text>
</comment>
<dbReference type="InterPro" id="IPR013149">
    <property type="entry name" value="ADH-like_C"/>
</dbReference>
<evidence type="ECO:0000256" key="1">
    <source>
        <dbReference type="ARBA" id="ARBA00008072"/>
    </source>
</evidence>
<keyword evidence="3 6" id="KW-0862">Zinc</keyword>
<sequence>MHESQTAPVTTEETTMKITGAVLDSVGTAERPYADSMPLRIVDLELDGPGPDEVLIKVRAAGLCHSDLSVVDGNRPRPTPMLLGHEASGVVEKVGENVTDLTVGQQVSTVFLPRCGECENCRTNGKLPCIPGTAVNNAGTLVGDHMRLHDGDDEVFHHVGVSGFATHAVLHRSSVVPVGDDVPPEIAAVLGCAVLTGGGAVLNAGDPQDGDALMIVGLGGVGMAALITAVSLKKGKVIGVDANESKLTRAKELGADEVYTPAQLEENGVKAPIVIEAAGHPKAFETAFKATGVGGRTVTVGLPSPQAESTITPLTLTAEARTVVGSYLGSAVPAKDIPVYEKLWRDEGLPVDELISSTITLDEINTALDKLADGEAVRQVILFED</sequence>
<dbReference type="GO" id="GO:0005829">
    <property type="term" value="C:cytosol"/>
    <property type="evidence" value="ECO:0007669"/>
    <property type="project" value="TreeGrafter"/>
</dbReference>
<reference evidence="9" key="1">
    <citation type="submission" date="2017-03" db="EMBL/GenBank/DDBJ databases">
        <authorList>
            <person name="Monnet C."/>
        </authorList>
    </citation>
    <scope>NUCLEOTIDE SEQUENCE [LARGE SCALE GENOMIC DNA]</scope>
    <source>
        <strain evidence="9">SJ5-8</strain>
    </source>
</reference>
<dbReference type="PANTHER" id="PTHR43880">
    <property type="entry name" value="ALCOHOL DEHYDROGENASE"/>
    <property type="match status" value="1"/>
</dbReference>
<evidence type="ECO:0000313" key="8">
    <source>
        <dbReference type="EMBL" id="SMY11373.1"/>
    </source>
</evidence>
<proteinExistence type="inferred from homology"/>
<evidence type="ECO:0000256" key="2">
    <source>
        <dbReference type="ARBA" id="ARBA00022723"/>
    </source>
</evidence>
<evidence type="ECO:0000256" key="6">
    <source>
        <dbReference type="RuleBase" id="RU361277"/>
    </source>
</evidence>
<dbReference type="Pfam" id="PF08240">
    <property type="entry name" value="ADH_N"/>
    <property type="match status" value="1"/>
</dbReference>
<dbReference type="InterPro" id="IPR013154">
    <property type="entry name" value="ADH-like_N"/>
</dbReference>
<evidence type="ECO:0000256" key="3">
    <source>
        <dbReference type="ARBA" id="ARBA00022833"/>
    </source>
</evidence>
<dbReference type="EC" id="1.1.1.1" evidence="8"/>
<dbReference type="Gene3D" id="3.90.180.10">
    <property type="entry name" value="Medium-chain alcohol dehydrogenases, catalytic domain"/>
    <property type="match status" value="1"/>
</dbReference>
<dbReference type="Proteomes" id="UP000234462">
    <property type="component" value="Unassembled WGS sequence"/>
</dbReference>
<dbReference type="GO" id="GO:0046294">
    <property type="term" value="P:formaldehyde catabolic process"/>
    <property type="evidence" value="ECO:0007669"/>
    <property type="project" value="TreeGrafter"/>
</dbReference>
<dbReference type="InterPro" id="IPR002328">
    <property type="entry name" value="ADH_Zn_CS"/>
</dbReference>
<dbReference type="PROSITE" id="PS00059">
    <property type="entry name" value="ADH_ZINC"/>
    <property type="match status" value="1"/>
</dbReference>
<dbReference type="SUPFAM" id="SSF50129">
    <property type="entry name" value="GroES-like"/>
    <property type="match status" value="2"/>
</dbReference>
<comment type="cofactor">
    <cofactor evidence="6">
        <name>Zn(2+)</name>
        <dbReference type="ChEBI" id="CHEBI:29105"/>
    </cofactor>
</comment>
<keyword evidence="4 8" id="KW-0560">Oxidoreductase</keyword>
<dbReference type="AlphaFoldDB" id="A0A2H1L4Q1"/>
<feature type="domain" description="Enoyl reductase (ER)" evidence="7">
    <location>
        <begin position="36"/>
        <end position="382"/>
    </location>
</feature>
<evidence type="ECO:0000313" key="9">
    <source>
        <dbReference type="Proteomes" id="UP000234462"/>
    </source>
</evidence>
<dbReference type="Gene3D" id="3.40.50.720">
    <property type="entry name" value="NAD(P)-binding Rossmann-like Domain"/>
    <property type="match status" value="1"/>
</dbReference>
<evidence type="ECO:0000256" key="5">
    <source>
        <dbReference type="ARBA" id="ARBA00023027"/>
    </source>
</evidence>
<gene>
    <name evidence="8" type="ORF">BJEO58_00958</name>
</gene>
<protein>
    <submittedName>
        <fullName evidence="8">Alcohol dehydrogenase</fullName>
        <ecNumber evidence="8">1.1.1.1</ecNumber>
    </submittedName>
</protein>
<dbReference type="Pfam" id="PF00107">
    <property type="entry name" value="ADH_zinc_N"/>
    <property type="match status" value="1"/>
</dbReference>